<dbReference type="GO" id="GO:0043565">
    <property type="term" value="F:sequence-specific DNA binding"/>
    <property type="evidence" value="ECO:0007669"/>
    <property type="project" value="TreeGrafter"/>
</dbReference>
<dbReference type="PRINTS" id="PR00039">
    <property type="entry name" value="HTHLYSR"/>
</dbReference>
<dbReference type="Proteomes" id="UP000295106">
    <property type="component" value="Unassembled WGS sequence"/>
</dbReference>
<comment type="similarity">
    <text evidence="1">Belongs to the LysR transcriptional regulatory family.</text>
</comment>
<dbReference type="AlphaFoldDB" id="A0A4R2LWH1"/>
<organism evidence="6 7">
    <name type="scientific">Rubrivivax gelatinosus</name>
    <name type="common">Rhodocyclus gelatinosus</name>
    <name type="synonym">Rhodopseudomonas gelatinosa</name>
    <dbReference type="NCBI Taxonomy" id="28068"/>
    <lineage>
        <taxon>Bacteria</taxon>
        <taxon>Pseudomonadati</taxon>
        <taxon>Pseudomonadota</taxon>
        <taxon>Betaproteobacteria</taxon>
        <taxon>Burkholderiales</taxon>
        <taxon>Sphaerotilaceae</taxon>
        <taxon>Rubrivivax</taxon>
    </lineage>
</organism>
<evidence type="ECO:0000256" key="4">
    <source>
        <dbReference type="ARBA" id="ARBA00023163"/>
    </source>
</evidence>
<accession>A0A4R2LWH1</accession>
<evidence type="ECO:0000313" key="7">
    <source>
        <dbReference type="Proteomes" id="UP000295106"/>
    </source>
</evidence>
<dbReference type="EMBL" id="SLXD01000019">
    <property type="protein sequence ID" value="TCO97990.1"/>
    <property type="molecule type" value="Genomic_DNA"/>
</dbReference>
<keyword evidence="3" id="KW-0238">DNA-binding</keyword>
<dbReference type="SUPFAM" id="SSF46785">
    <property type="entry name" value="Winged helix' DNA-binding domain"/>
    <property type="match status" value="1"/>
</dbReference>
<evidence type="ECO:0000313" key="6">
    <source>
        <dbReference type="EMBL" id="TCO97990.1"/>
    </source>
</evidence>
<dbReference type="Gene3D" id="3.40.190.10">
    <property type="entry name" value="Periplasmic binding protein-like II"/>
    <property type="match status" value="2"/>
</dbReference>
<name>A0A4R2LWH1_RUBGE</name>
<dbReference type="GO" id="GO:0003700">
    <property type="term" value="F:DNA-binding transcription factor activity"/>
    <property type="evidence" value="ECO:0007669"/>
    <property type="project" value="InterPro"/>
</dbReference>
<dbReference type="GeneID" id="99686456"/>
<dbReference type="RefSeq" id="WP_132649538.1">
    <property type="nucleotide sequence ID" value="NZ_CP181386.1"/>
</dbReference>
<dbReference type="GO" id="GO:0006351">
    <property type="term" value="P:DNA-templated transcription"/>
    <property type="evidence" value="ECO:0007669"/>
    <property type="project" value="TreeGrafter"/>
</dbReference>
<dbReference type="SUPFAM" id="SSF53850">
    <property type="entry name" value="Periplasmic binding protein-like II"/>
    <property type="match status" value="1"/>
</dbReference>
<dbReference type="InterPro" id="IPR036388">
    <property type="entry name" value="WH-like_DNA-bd_sf"/>
</dbReference>
<comment type="caution">
    <text evidence="6">The sequence shown here is derived from an EMBL/GenBank/DDBJ whole genome shotgun (WGS) entry which is preliminary data.</text>
</comment>
<dbReference type="InterPro" id="IPR058163">
    <property type="entry name" value="LysR-type_TF_proteobact-type"/>
</dbReference>
<reference evidence="6 7" key="1">
    <citation type="submission" date="2019-03" db="EMBL/GenBank/DDBJ databases">
        <title>Genomic Encyclopedia of Type Strains, Phase IV (KMG-IV): sequencing the most valuable type-strain genomes for metagenomic binning, comparative biology and taxonomic classification.</title>
        <authorList>
            <person name="Goeker M."/>
        </authorList>
    </citation>
    <scope>NUCLEOTIDE SEQUENCE [LARGE SCALE GENOMIC DNA]</scope>
    <source>
        <strain evidence="6 7">DSM 1709</strain>
    </source>
</reference>
<proteinExistence type="inferred from homology"/>
<dbReference type="InterPro" id="IPR005119">
    <property type="entry name" value="LysR_subst-bd"/>
</dbReference>
<gene>
    <name evidence="6" type="ORF">EV684_11919</name>
</gene>
<protein>
    <submittedName>
        <fullName evidence="6">LysR family glycine cleavage system transcriptional activator</fullName>
    </submittedName>
</protein>
<dbReference type="CDD" id="cd08432">
    <property type="entry name" value="PBP2_GcdR_TrpI_HvrB_AmpR_like"/>
    <property type="match status" value="1"/>
</dbReference>
<dbReference type="OrthoDB" id="8683153at2"/>
<evidence type="ECO:0000256" key="3">
    <source>
        <dbReference type="ARBA" id="ARBA00023125"/>
    </source>
</evidence>
<dbReference type="InterPro" id="IPR000847">
    <property type="entry name" value="LysR_HTH_N"/>
</dbReference>
<sequence length="317" mass="33734">MTRRMPALALLRTFEVAARHLSFKQAAAELHVTPAAVSQQIRSLEAELGVVLFERLTRAVRLSPRGEALLPKVREGLALLADAVELACTPAAAEVLSVIAPPSWASHWLLPRLPDFYARHPEVEVRLASSSEAVDHTGAAQVLAALARAPGDGRGELAVVFGSGRYAGWRVDALLTPEYLPVCAPTLARAGAPLAVPADVARHVLIHDDTLNHAGDGSWGWHRWLQAAGLDRRAAAGGRHFSNAVLAIEAALAGQGVALAARPIVAGHLACGALVAPFPLAIPSPYTYCLVGRRHAAERPAMAAFRQWLVEASRRET</sequence>
<keyword evidence="4" id="KW-0804">Transcription</keyword>
<evidence type="ECO:0000256" key="1">
    <source>
        <dbReference type="ARBA" id="ARBA00009437"/>
    </source>
</evidence>
<dbReference type="Gene3D" id="1.10.10.10">
    <property type="entry name" value="Winged helix-like DNA-binding domain superfamily/Winged helix DNA-binding domain"/>
    <property type="match status" value="1"/>
</dbReference>
<dbReference type="PANTHER" id="PTHR30537">
    <property type="entry name" value="HTH-TYPE TRANSCRIPTIONAL REGULATOR"/>
    <property type="match status" value="1"/>
</dbReference>
<feature type="domain" description="HTH lysR-type" evidence="5">
    <location>
        <begin position="6"/>
        <end position="63"/>
    </location>
</feature>
<dbReference type="InterPro" id="IPR036390">
    <property type="entry name" value="WH_DNA-bd_sf"/>
</dbReference>
<dbReference type="FunFam" id="1.10.10.10:FF:000001">
    <property type="entry name" value="LysR family transcriptional regulator"/>
    <property type="match status" value="1"/>
</dbReference>
<evidence type="ECO:0000256" key="2">
    <source>
        <dbReference type="ARBA" id="ARBA00023015"/>
    </source>
</evidence>
<dbReference type="Pfam" id="PF03466">
    <property type="entry name" value="LysR_substrate"/>
    <property type="match status" value="1"/>
</dbReference>
<dbReference type="PANTHER" id="PTHR30537:SF26">
    <property type="entry name" value="GLYCINE CLEAVAGE SYSTEM TRANSCRIPTIONAL ACTIVATOR"/>
    <property type="match status" value="1"/>
</dbReference>
<evidence type="ECO:0000259" key="5">
    <source>
        <dbReference type="PROSITE" id="PS50931"/>
    </source>
</evidence>
<dbReference type="Pfam" id="PF00126">
    <property type="entry name" value="HTH_1"/>
    <property type="match status" value="1"/>
</dbReference>
<keyword evidence="2" id="KW-0805">Transcription regulation</keyword>
<dbReference type="PROSITE" id="PS50931">
    <property type="entry name" value="HTH_LYSR"/>
    <property type="match status" value="1"/>
</dbReference>